<protein>
    <recommendedName>
        <fullName evidence="4">Golgi apparatus membrane protein TVP15</fullName>
    </recommendedName>
</protein>
<sequence>MTTPFQPFLVPNAQTFPWFWLPGTRMMSNNDTQAIEAWSKQADQNAAAQRQSALQTQLQEETHPRRKFFHTLVVLVSCVTILSAVNMGVGQLVGMVFEEVGPVQYVMRVYVIALCLLAILVELEWTKFARESAIFRIWISRGLFYAFVGVLGLEENDTSSARNQEIAHSSASLKYVKAVAWIMVVCGAVYFFMGVLCLQLFYNRLRKDFQERRERAGHIRDTAERYMDQPAADAL</sequence>
<evidence type="ECO:0000256" key="1">
    <source>
        <dbReference type="SAM" id="Phobius"/>
    </source>
</evidence>
<feature type="transmembrane region" description="Helical" evidence="1">
    <location>
        <begin position="133"/>
        <end position="153"/>
    </location>
</feature>
<dbReference type="PaxDb" id="2850-Phatr33025"/>
<evidence type="ECO:0008006" key="4">
    <source>
        <dbReference type="Google" id="ProtNLM"/>
    </source>
</evidence>
<dbReference type="OrthoDB" id="41983at2759"/>
<name>B7FTB1_PHATC</name>
<reference evidence="3" key="2">
    <citation type="submission" date="2008-08" db="EMBL/GenBank/DDBJ databases">
        <authorList>
            <consortium name="Diatom Consortium"/>
            <person name="Grigoriev I."/>
            <person name="Grimwood J."/>
            <person name="Kuo A."/>
            <person name="Otillar R.P."/>
            <person name="Salamov A."/>
            <person name="Detter J.C."/>
            <person name="Lindquist E."/>
            <person name="Shapiro H."/>
            <person name="Lucas S."/>
            <person name="Glavina del Rio T."/>
            <person name="Pitluck S."/>
            <person name="Rokhsar D."/>
            <person name="Bowler C."/>
        </authorList>
    </citation>
    <scope>GENOME REANNOTATION</scope>
    <source>
        <strain evidence="3">CCAP 1055/1</strain>
    </source>
</reference>
<gene>
    <name evidence="2" type="ORF">PHATRDRAFT_33025</name>
</gene>
<proteinExistence type="predicted"/>
<keyword evidence="1" id="KW-1133">Transmembrane helix</keyword>
<dbReference type="Proteomes" id="UP000000759">
    <property type="component" value="Chromosome 2"/>
</dbReference>
<dbReference type="KEGG" id="pti:PHATRDRAFT_33025"/>
<keyword evidence="1" id="KW-0812">Transmembrane</keyword>
<feature type="transmembrane region" description="Helical" evidence="1">
    <location>
        <begin position="178"/>
        <end position="202"/>
    </location>
</feature>
<feature type="transmembrane region" description="Helical" evidence="1">
    <location>
        <begin position="72"/>
        <end position="97"/>
    </location>
</feature>
<dbReference type="PANTHER" id="PTHR34965:SF1">
    <property type="entry name" value="OS07G0118300 PROTEIN"/>
    <property type="match status" value="1"/>
</dbReference>
<dbReference type="RefSeq" id="XP_002177811.1">
    <property type="nucleotide sequence ID" value="XM_002177775.1"/>
</dbReference>
<dbReference type="InParanoid" id="B7FTB1"/>
<accession>B7FTB1</accession>
<dbReference type="GeneID" id="7197027"/>
<dbReference type="EMBL" id="CM000606">
    <property type="protein sequence ID" value="EEC50625.1"/>
    <property type="molecule type" value="Genomic_DNA"/>
</dbReference>
<dbReference type="AlphaFoldDB" id="B7FTB1"/>
<evidence type="ECO:0000313" key="3">
    <source>
        <dbReference type="Proteomes" id="UP000000759"/>
    </source>
</evidence>
<reference evidence="2 3" key="1">
    <citation type="journal article" date="2008" name="Nature">
        <title>The Phaeodactylum genome reveals the evolutionary history of diatom genomes.</title>
        <authorList>
            <person name="Bowler C."/>
            <person name="Allen A.E."/>
            <person name="Badger J.H."/>
            <person name="Grimwood J."/>
            <person name="Jabbari K."/>
            <person name="Kuo A."/>
            <person name="Maheswari U."/>
            <person name="Martens C."/>
            <person name="Maumus F."/>
            <person name="Otillar R.P."/>
            <person name="Rayko E."/>
            <person name="Salamov A."/>
            <person name="Vandepoele K."/>
            <person name="Beszteri B."/>
            <person name="Gruber A."/>
            <person name="Heijde M."/>
            <person name="Katinka M."/>
            <person name="Mock T."/>
            <person name="Valentin K."/>
            <person name="Verret F."/>
            <person name="Berges J.A."/>
            <person name="Brownlee C."/>
            <person name="Cadoret J.P."/>
            <person name="Chiovitti A."/>
            <person name="Choi C.J."/>
            <person name="Coesel S."/>
            <person name="De Martino A."/>
            <person name="Detter J.C."/>
            <person name="Durkin C."/>
            <person name="Falciatore A."/>
            <person name="Fournet J."/>
            <person name="Haruta M."/>
            <person name="Huysman M.J."/>
            <person name="Jenkins B.D."/>
            <person name="Jiroutova K."/>
            <person name="Jorgensen R.E."/>
            <person name="Joubert Y."/>
            <person name="Kaplan A."/>
            <person name="Kroger N."/>
            <person name="Kroth P.G."/>
            <person name="La Roche J."/>
            <person name="Lindquist E."/>
            <person name="Lommer M."/>
            <person name="Martin-Jezequel V."/>
            <person name="Lopez P.J."/>
            <person name="Lucas S."/>
            <person name="Mangogna M."/>
            <person name="McGinnis K."/>
            <person name="Medlin L.K."/>
            <person name="Montsant A."/>
            <person name="Oudot-Le Secq M.P."/>
            <person name="Napoli C."/>
            <person name="Obornik M."/>
            <person name="Parker M.S."/>
            <person name="Petit J.L."/>
            <person name="Porcel B.M."/>
            <person name="Poulsen N."/>
            <person name="Robison M."/>
            <person name="Rychlewski L."/>
            <person name="Rynearson T.A."/>
            <person name="Schmutz J."/>
            <person name="Shapiro H."/>
            <person name="Siaut M."/>
            <person name="Stanley M."/>
            <person name="Sussman M.R."/>
            <person name="Taylor A.R."/>
            <person name="Vardi A."/>
            <person name="von Dassow P."/>
            <person name="Vyverman W."/>
            <person name="Willis A."/>
            <person name="Wyrwicz L.S."/>
            <person name="Rokhsar D.S."/>
            <person name="Weissenbach J."/>
            <person name="Armbrust E.V."/>
            <person name="Green B.R."/>
            <person name="Van de Peer Y."/>
            <person name="Grigoriev I.V."/>
        </authorList>
    </citation>
    <scope>NUCLEOTIDE SEQUENCE [LARGE SCALE GENOMIC DNA]</scope>
    <source>
        <strain evidence="2 3">CCAP 1055/1</strain>
    </source>
</reference>
<organism evidence="2 3">
    <name type="scientific">Phaeodactylum tricornutum (strain CCAP 1055/1)</name>
    <dbReference type="NCBI Taxonomy" id="556484"/>
    <lineage>
        <taxon>Eukaryota</taxon>
        <taxon>Sar</taxon>
        <taxon>Stramenopiles</taxon>
        <taxon>Ochrophyta</taxon>
        <taxon>Bacillariophyta</taxon>
        <taxon>Bacillariophyceae</taxon>
        <taxon>Bacillariophycidae</taxon>
        <taxon>Naviculales</taxon>
        <taxon>Phaeodactylaceae</taxon>
        <taxon>Phaeodactylum</taxon>
    </lineage>
</organism>
<keyword evidence="3" id="KW-1185">Reference proteome</keyword>
<dbReference type="PANTHER" id="PTHR34965">
    <property type="entry name" value="OS07G0118300 PROTEIN"/>
    <property type="match status" value="1"/>
</dbReference>
<evidence type="ECO:0000313" key="2">
    <source>
        <dbReference type="EMBL" id="EEC50625.1"/>
    </source>
</evidence>
<keyword evidence="1" id="KW-0472">Membrane</keyword>
<feature type="transmembrane region" description="Helical" evidence="1">
    <location>
        <begin position="103"/>
        <end position="121"/>
    </location>
</feature>
<dbReference type="eggNOG" id="ENOG502SE8F">
    <property type="taxonomic scope" value="Eukaryota"/>
</dbReference>
<dbReference type="HOGENOM" id="CLU_1182151_0_0_1"/>